<dbReference type="STRING" id="407821.A0A087UNP0"/>
<dbReference type="OrthoDB" id="6409064at2759"/>
<protein>
    <recommendedName>
        <fullName evidence="2">SWIM-type domain-containing protein</fullName>
    </recommendedName>
</protein>
<proteinExistence type="predicted"/>
<evidence type="ECO:0000256" key="1">
    <source>
        <dbReference type="PROSITE-ProRule" id="PRU00325"/>
    </source>
</evidence>
<dbReference type="EMBL" id="KK120759">
    <property type="protein sequence ID" value="KFM78979.1"/>
    <property type="molecule type" value="Genomic_DNA"/>
</dbReference>
<feature type="non-terminal residue" evidence="3">
    <location>
        <position position="202"/>
    </location>
</feature>
<name>A0A087UNP0_STEMI</name>
<feature type="domain" description="SWIM-type" evidence="2">
    <location>
        <begin position="60"/>
        <end position="111"/>
    </location>
</feature>
<dbReference type="GO" id="GO:0008270">
    <property type="term" value="F:zinc ion binding"/>
    <property type="evidence" value="ECO:0007669"/>
    <property type="project" value="UniProtKB-KW"/>
</dbReference>
<evidence type="ECO:0000313" key="3">
    <source>
        <dbReference type="EMBL" id="KFM78979.1"/>
    </source>
</evidence>
<organism evidence="3 4">
    <name type="scientific">Stegodyphus mimosarum</name>
    <name type="common">African social velvet spider</name>
    <dbReference type="NCBI Taxonomy" id="407821"/>
    <lineage>
        <taxon>Eukaryota</taxon>
        <taxon>Metazoa</taxon>
        <taxon>Ecdysozoa</taxon>
        <taxon>Arthropoda</taxon>
        <taxon>Chelicerata</taxon>
        <taxon>Arachnida</taxon>
        <taxon>Araneae</taxon>
        <taxon>Araneomorphae</taxon>
        <taxon>Entelegynae</taxon>
        <taxon>Eresoidea</taxon>
        <taxon>Eresidae</taxon>
        <taxon>Stegodyphus</taxon>
    </lineage>
</organism>
<keyword evidence="1" id="KW-0479">Metal-binding</keyword>
<evidence type="ECO:0000259" key="2">
    <source>
        <dbReference type="PROSITE" id="PS50966"/>
    </source>
</evidence>
<gene>
    <name evidence="3" type="ORF">X975_25673</name>
</gene>
<keyword evidence="1" id="KW-0863">Zinc-finger</keyword>
<dbReference type="PROSITE" id="PS50966">
    <property type="entry name" value="ZF_SWIM"/>
    <property type="match status" value="1"/>
</dbReference>
<keyword evidence="4" id="KW-1185">Reference proteome</keyword>
<keyword evidence="1" id="KW-0862">Zinc</keyword>
<dbReference type="AlphaFoldDB" id="A0A087UNP0"/>
<evidence type="ECO:0000313" key="4">
    <source>
        <dbReference type="Proteomes" id="UP000054359"/>
    </source>
</evidence>
<sequence>MVQDKWFQRFIKTTKGAKTSKINQTNLQHNRAINFPSINISEINELSWHVISESDPTVEYTVTQIHTQCINCSIVCKWCKICNDAFLCTCTDATIKGSVCKHIHAIILKTRVPNKEQPLKTKESNVDVKSFLDLSAQKFKKSGTKHHITDQLSIISKLVTSTTVNNITLGEIENTLNKVITKLKNEMPKLKMVKYEPTNKKT</sequence>
<dbReference type="Proteomes" id="UP000054359">
    <property type="component" value="Unassembled WGS sequence"/>
</dbReference>
<dbReference type="InterPro" id="IPR007527">
    <property type="entry name" value="Znf_SWIM"/>
</dbReference>
<reference evidence="3 4" key="1">
    <citation type="submission" date="2013-11" db="EMBL/GenBank/DDBJ databases">
        <title>Genome sequencing of Stegodyphus mimosarum.</title>
        <authorList>
            <person name="Bechsgaard J."/>
        </authorList>
    </citation>
    <scope>NUCLEOTIDE SEQUENCE [LARGE SCALE GENOMIC DNA]</scope>
</reference>
<accession>A0A087UNP0</accession>